<reference evidence="9" key="1">
    <citation type="submission" date="2015-08" db="EMBL/GenBank/DDBJ databases">
        <authorList>
            <person name="Varghese N."/>
        </authorList>
    </citation>
    <scope>NUCLEOTIDE SEQUENCE [LARGE SCALE GENOMIC DNA]</scope>
    <source>
        <strain evidence="9">JCM 18476</strain>
    </source>
</reference>
<feature type="transmembrane region" description="Helical" evidence="7">
    <location>
        <begin position="300"/>
        <end position="320"/>
    </location>
</feature>
<accession>A0A0K6IIM3</accession>
<evidence type="ECO:0000256" key="7">
    <source>
        <dbReference type="SAM" id="Phobius"/>
    </source>
</evidence>
<dbReference type="GO" id="GO:0019646">
    <property type="term" value="P:aerobic electron transport chain"/>
    <property type="evidence" value="ECO:0007669"/>
    <property type="project" value="TreeGrafter"/>
</dbReference>
<keyword evidence="9" id="KW-1185">Reference proteome</keyword>
<keyword evidence="4 7" id="KW-0812">Transmembrane</keyword>
<evidence type="ECO:0000256" key="6">
    <source>
        <dbReference type="ARBA" id="ARBA00023136"/>
    </source>
</evidence>
<keyword evidence="6 7" id="KW-0472">Membrane</keyword>
<name>A0A0K6IIM3_9GAMM</name>
<dbReference type="AlphaFoldDB" id="A0A0K6IIM3"/>
<dbReference type="Pfam" id="PF02322">
    <property type="entry name" value="Cyt_bd_oxida_II"/>
    <property type="match status" value="1"/>
</dbReference>
<dbReference type="STRING" id="1137284.GCA_001418205_00769"/>
<dbReference type="GO" id="GO:0005886">
    <property type="term" value="C:plasma membrane"/>
    <property type="evidence" value="ECO:0007669"/>
    <property type="project" value="UniProtKB-SubCell"/>
</dbReference>
<organism evidence="8 9">
    <name type="scientific">Marinomonas fungiae</name>
    <dbReference type="NCBI Taxonomy" id="1137284"/>
    <lineage>
        <taxon>Bacteria</taxon>
        <taxon>Pseudomonadati</taxon>
        <taxon>Pseudomonadota</taxon>
        <taxon>Gammaproteobacteria</taxon>
        <taxon>Oceanospirillales</taxon>
        <taxon>Oceanospirillaceae</taxon>
        <taxon>Marinomonas</taxon>
    </lineage>
</organism>
<proteinExistence type="inferred from homology"/>
<comment type="similarity">
    <text evidence="2">Belongs to the cytochrome ubiquinol oxidase subunit 2 family.</text>
</comment>
<feature type="transmembrane region" description="Helical" evidence="7">
    <location>
        <begin position="82"/>
        <end position="101"/>
    </location>
</feature>
<dbReference type="GO" id="GO:0070069">
    <property type="term" value="C:cytochrome complex"/>
    <property type="evidence" value="ECO:0007669"/>
    <property type="project" value="TreeGrafter"/>
</dbReference>
<evidence type="ECO:0000256" key="1">
    <source>
        <dbReference type="ARBA" id="ARBA00004651"/>
    </source>
</evidence>
<keyword evidence="3" id="KW-1003">Cell membrane</keyword>
<evidence type="ECO:0000256" key="2">
    <source>
        <dbReference type="ARBA" id="ARBA00007543"/>
    </source>
</evidence>
<feature type="transmembrane region" description="Helical" evidence="7">
    <location>
        <begin position="12"/>
        <end position="37"/>
    </location>
</feature>
<evidence type="ECO:0000313" key="8">
    <source>
        <dbReference type="EMBL" id="CUB02926.1"/>
    </source>
</evidence>
<dbReference type="GO" id="GO:0009055">
    <property type="term" value="F:electron transfer activity"/>
    <property type="evidence" value="ECO:0007669"/>
    <property type="project" value="TreeGrafter"/>
</dbReference>
<feature type="transmembrane region" description="Helical" evidence="7">
    <location>
        <begin position="229"/>
        <end position="249"/>
    </location>
</feature>
<feature type="transmembrane region" description="Helical" evidence="7">
    <location>
        <begin position="198"/>
        <end position="217"/>
    </location>
</feature>
<dbReference type="Proteomes" id="UP000182769">
    <property type="component" value="Unassembled WGS sequence"/>
</dbReference>
<feature type="transmembrane region" description="Helical" evidence="7">
    <location>
        <begin position="261"/>
        <end position="280"/>
    </location>
</feature>
<dbReference type="GO" id="GO:0016682">
    <property type="term" value="F:oxidoreductase activity, acting on diphenols and related substances as donors, oxygen as acceptor"/>
    <property type="evidence" value="ECO:0007669"/>
    <property type="project" value="TreeGrafter"/>
</dbReference>
<keyword evidence="5 7" id="KW-1133">Transmembrane helix</keyword>
<gene>
    <name evidence="8" type="ORF">Ga0061065_102264</name>
</gene>
<dbReference type="InterPro" id="IPR003317">
    <property type="entry name" value="Cyt-d_oxidase_su2"/>
</dbReference>
<evidence type="ECO:0000256" key="5">
    <source>
        <dbReference type="ARBA" id="ARBA00022989"/>
    </source>
</evidence>
<sequence>MGLDLVTTWTLIIGFGLMMYVLLDGFDLGIGLLFLGVRDKHDRDLMVNSVAPVWDGNETWLVLGGAGLMAAFPLAYSVILEALYVPLLIMLFGLILRGVAFEFRFKAIAQHQGIWDVLFCVGSLLATFFQGAAMGAVIQGFAVENHQYVGGAWDWLNGFSILTGFSLLPAYALLGSTWLLIKTEGDLYKKMRHYSRHLLVWLGFAMIALLLITPFLTESLRERWLTLPNFFYMSFVPMLGLMLFTWLYYVIRFSDWEKWPFAITLALLGTAYFTLITSLWPNIIPPNITIYEAAAPQSSLRFALWGVLIIVPIILGYTFWSYHVFRGKVRDTEGYH</sequence>
<feature type="transmembrane region" description="Helical" evidence="7">
    <location>
        <begin position="113"/>
        <end position="138"/>
    </location>
</feature>
<comment type="subcellular location">
    <subcellularLocation>
        <location evidence="1">Cell membrane</location>
        <topology evidence="1">Multi-pass membrane protein</topology>
    </subcellularLocation>
</comment>
<evidence type="ECO:0000256" key="3">
    <source>
        <dbReference type="ARBA" id="ARBA00022475"/>
    </source>
</evidence>
<dbReference type="OrthoDB" id="9776710at2"/>
<evidence type="ECO:0000256" key="4">
    <source>
        <dbReference type="ARBA" id="ARBA00022692"/>
    </source>
</evidence>
<dbReference type="NCBIfam" id="TIGR00203">
    <property type="entry name" value="cydB"/>
    <property type="match status" value="1"/>
</dbReference>
<protein>
    <submittedName>
        <fullName evidence="8">Cytochrome bd-I ubiquinol oxidase subunit 2 apoprotein</fullName>
    </submittedName>
</protein>
<dbReference type="RefSeq" id="WP_055461894.1">
    <property type="nucleotide sequence ID" value="NZ_CYHG01000002.1"/>
</dbReference>
<dbReference type="EMBL" id="CYHG01000002">
    <property type="protein sequence ID" value="CUB02926.1"/>
    <property type="molecule type" value="Genomic_DNA"/>
</dbReference>
<evidence type="ECO:0000313" key="9">
    <source>
        <dbReference type="Proteomes" id="UP000182769"/>
    </source>
</evidence>
<dbReference type="PANTHER" id="PTHR43141">
    <property type="entry name" value="CYTOCHROME BD2 SUBUNIT II"/>
    <property type="match status" value="1"/>
</dbReference>
<dbReference type="PANTHER" id="PTHR43141:SF4">
    <property type="entry name" value="CYTOCHROME BD2 SUBUNIT II"/>
    <property type="match status" value="1"/>
</dbReference>
<feature type="transmembrane region" description="Helical" evidence="7">
    <location>
        <begin position="158"/>
        <end position="178"/>
    </location>
</feature>